<feature type="compositionally biased region" description="Polar residues" evidence="1">
    <location>
        <begin position="50"/>
        <end position="62"/>
    </location>
</feature>
<proteinExistence type="predicted"/>
<feature type="region of interest" description="Disordered" evidence="1">
    <location>
        <begin position="42"/>
        <end position="78"/>
    </location>
</feature>
<protein>
    <submittedName>
        <fullName evidence="2">Uncharacterized protein</fullName>
    </submittedName>
</protein>
<dbReference type="Proteomes" id="UP000077755">
    <property type="component" value="Chromosome 5"/>
</dbReference>
<dbReference type="AlphaFoldDB" id="A0AAF0X6U2"/>
<evidence type="ECO:0000313" key="3">
    <source>
        <dbReference type="Proteomes" id="UP000077755"/>
    </source>
</evidence>
<evidence type="ECO:0000256" key="1">
    <source>
        <dbReference type="SAM" id="MobiDB-lite"/>
    </source>
</evidence>
<reference evidence="2" key="2">
    <citation type="submission" date="2022-03" db="EMBL/GenBank/DDBJ databases">
        <title>Draft title - Genomic analysis of global carrot germplasm unveils the trajectory of domestication and the origin of high carotenoid orange carrot.</title>
        <authorList>
            <person name="Iorizzo M."/>
            <person name="Ellison S."/>
            <person name="Senalik D."/>
            <person name="Macko-Podgorni A."/>
            <person name="Grzebelus D."/>
            <person name="Bostan H."/>
            <person name="Rolling W."/>
            <person name="Curaba J."/>
            <person name="Simon P."/>
        </authorList>
    </citation>
    <scope>NUCLEOTIDE SEQUENCE</scope>
    <source>
        <tissue evidence="2">Leaf</tissue>
    </source>
</reference>
<sequence length="138" mass="14911">MKQNQNKPWSVYDTVTSRPTTPDNLMADINSAISALESSRSITLLDPKNKNPQAPVTKPKTQNNNSINSNNNNTNDSYDAKLADESYKAGMACLASGKLDEAVESLNTSLLNCPPDRTSAVAKLRSLIDITSQQLPSA</sequence>
<reference evidence="2" key="1">
    <citation type="journal article" date="2016" name="Nat. Genet.">
        <title>A high-quality carrot genome assembly provides new insights into carotenoid accumulation and asterid genome evolution.</title>
        <authorList>
            <person name="Iorizzo M."/>
            <person name="Ellison S."/>
            <person name="Senalik D."/>
            <person name="Zeng P."/>
            <person name="Satapoomin P."/>
            <person name="Huang J."/>
            <person name="Bowman M."/>
            <person name="Iovene M."/>
            <person name="Sanseverino W."/>
            <person name="Cavagnaro P."/>
            <person name="Yildiz M."/>
            <person name="Macko-Podgorni A."/>
            <person name="Moranska E."/>
            <person name="Grzebelus E."/>
            <person name="Grzebelus D."/>
            <person name="Ashrafi H."/>
            <person name="Zheng Z."/>
            <person name="Cheng S."/>
            <person name="Spooner D."/>
            <person name="Van Deynze A."/>
            <person name="Simon P."/>
        </authorList>
    </citation>
    <scope>NUCLEOTIDE SEQUENCE</scope>
    <source>
        <tissue evidence="2">Leaf</tissue>
    </source>
</reference>
<feature type="compositionally biased region" description="Low complexity" evidence="1">
    <location>
        <begin position="63"/>
        <end position="77"/>
    </location>
</feature>
<gene>
    <name evidence="2" type="ORF">DCAR_0522266</name>
</gene>
<accession>A0AAF0X6U2</accession>
<name>A0AAF0X6U2_DAUCS</name>
<evidence type="ECO:0000313" key="2">
    <source>
        <dbReference type="EMBL" id="WOH02876.1"/>
    </source>
</evidence>
<feature type="region of interest" description="Disordered" evidence="1">
    <location>
        <begin position="1"/>
        <end position="23"/>
    </location>
</feature>
<dbReference type="EMBL" id="CP093347">
    <property type="protein sequence ID" value="WOH02876.1"/>
    <property type="molecule type" value="Genomic_DNA"/>
</dbReference>
<organism evidence="2 3">
    <name type="scientific">Daucus carota subsp. sativus</name>
    <name type="common">Carrot</name>
    <dbReference type="NCBI Taxonomy" id="79200"/>
    <lineage>
        <taxon>Eukaryota</taxon>
        <taxon>Viridiplantae</taxon>
        <taxon>Streptophyta</taxon>
        <taxon>Embryophyta</taxon>
        <taxon>Tracheophyta</taxon>
        <taxon>Spermatophyta</taxon>
        <taxon>Magnoliopsida</taxon>
        <taxon>eudicotyledons</taxon>
        <taxon>Gunneridae</taxon>
        <taxon>Pentapetalae</taxon>
        <taxon>asterids</taxon>
        <taxon>campanulids</taxon>
        <taxon>Apiales</taxon>
        <taxon>Apiaceae</taxon>
        <taxon>Apioideae</taxon>
        <taxon>Scandiceae</taxon>
        <taxon>Daucinae</taxon>
        <taxon>Daucus</taxon>
        <taxon>Daucus sect. Daucus</taxon>
    </lineage>
</organism>
<keyword evidence="3" id="KW-1185">Reference proteome</keyword>